<dbReference type="Pfam" id="PF14604">
    <property type="entry name" value="SH3_9"/>
    <property type="match status" value="1"/>
</dbReference>
<evidence type="ECO:0000256" key="3">
    <source>
        <dbReference type="SAM" id="MobiDB-lite"/>
    </source>
</evidence>
<dbReference type="SUPFAM" id="SSF50044">
    <property type="entry name" value="SH3-domain"/>
    <property type="match status" value="1"/>
</dbReference>
<evidence type="ECO:0000256" key="2">
    <source>
        <dbReference type="PROSITE-ProRule" id="PRU00192"/>
    </source>
</evidence>
<dbReference type="STRING" id="84645.A0A498MFC7"/>
<keyword evidence="6" id="KW-1185">Reference proteome</keyword>
<dbReference type="InterPro" id="IPR036028">
    <property type="entry name" value="SH3-like_dom_sf"/>
</dbReference>
<dbReference type="PANTHER" id="PTHR46514">
    <property type="entry name" value="AMPHIPHYSIN"/>
    <property type="match status" value="1"/>
</dbReference>
<evidence type="ECO:0000313" key="5">
    <source>
        <dbReference type="EMBL" id="RXN18072.1"/>
    </source>
</evidence>
<dbReference type="PRINTS" id="PR00452">
    <property type="entry name" value="SH3DOMAIN"/>
</dbReference>
<evidence type="ECO:0000256" key="1">
    <source>
        <dbReference type="ARBA" id="ARBA00022443"/>
    </source>
</evidence>
<name>A0A498MFC7_LABRO</name>
<feature type="compositionally biased region" description="Low complexity" evidence="3">
    <location>
        <begin position="66"/>
        <end position="76"/>
    </location>
</feature>
<dbReference type="Proteomes" id="UP000290572">
    <property type="component" value="Unassembled WGS sequence"/>
</dbReference>
<feature type="region of interest" description="Disordered" evidence="3">
    <location>
        <begin position="271"/>
        <end position="292"/>
    </location>
</feature>
<gene>
    <name evidence="5" type="ORF">ROHU_007848</name>
</gene>
<dbReference type="GO" id="GO:0008021">
    <property type="term" value="C:synaptic vesicle"/>
    <property type="evidence" value="ECO:0007669"/>
    <property type="project" value="TreeGrafter"/>
</dbReference>
<feature type="compositionally biased region" description="Low complexity" evidence="3">
    <location>
        <begin position="20"/>
        <end position="38"/>
    </location>
</feature>
<dbReference type="InterPro" id="IPR001452">
    <property type="entry name" value="SH3_domain"/>
</dbReference>
<accession>A0A498MFC7</accession>
<feature type="compositionally biased region" description="Polar residues" evidence="3">
    <location>
        <begin position="195"/>
        <end position="212"/>
    </location>
</feature>
<dbReference type="GO" id="GO:0005543">
    <property type="term" value="F:phospholipid binding"/>
    <property type="evidence" value="ECO:0007669"/>
    <property type="project" value="TreeGrafter"/>
</dbReference>
<feature type="compositionally biased region" description="Polar residues" evidence="3">
    <location>
        <begin position="47"/>
        <end position="62"/>
    </location>
</feature>
<keyword evidence="1 2" id="KW-0728">SH3 domain</keyword>
<evidence type="ECO:0000313" key="6">
    <source>
        <dbReference type="Proteomes" id="UP000290572"/>
    </source>
</evidence>
<dbReference type="Gene3D" id="2.30.30.40">
    <property type="entry name" value="SH3 Domains"/>
    <property type="match status" value="1"/>
</dbReference>
<dbReference type="InterPro" id="IPR003005">
    <property type="entry name" value="Amphiphysin"/>
</dbReference>
<dbReference type="GO" id="GO:0005886">
    <property type="term" value="C:plasma membrane"/>
    <property type="evidence" value="ECO:0007669"/>
    <property type="project" value="TreeGrafter"/>
</dbReference>
<reference evidence="5 6" key="1">
    <citation type="submission" date="2018-03" db="EMBL/GenBank/DDBJ databases">
        <title>Draft genome sequence of Rohu Carp (Labeo rohita).</title>
        <authorList>
            <person name="Das P."/>
            <person name="Kushwaha B."/>
            <person name="Joshi C.G."/>
            <person name="Kumar D."/>
            <person name="Nagpure N.S."/>
            <person name="Sahoo L."/>
            <person name="Das S.P."/>
            <person name="Bit A."/>
            <person name="Patnaik S."/>
            <person name="Meher P.K."/>
            <person name="Jayasankar P."/>
            <person name="Koringa P.G."/>
            <person name="Patel N.V."/>
            <person name="Hinsu A.T."/>
            <person name="Kumar R."/>
            <person name="Pandey M."/>
            <person name="Agarwal S."/>
            <person name="Srivastava S."/>
            <person name="Singh M."/>
            <person name="Iquebal M.A."/>
            <person name="Jaiswal S."/>
            <person name="Angadi U.B."/>
            <person name="Kumar N."/>
            <person name="Raza M."/>
            <person name="Shah T.M."/>
            <person name="Rai A."/>
            <person name="Jena J.K."/>
        </authorList>
    </citation>
    <scope>NUCLEOTIDE SEQUENCE [LARGE SCALE GENOMIC DNA]</scope>
    <source>
        <strain evidence="5">DASCIFA01</strain>
        <tissue evidence="5">Testis</tissue>
    </source>
</reference>
<comment type="caution">
    <text evidence="5">The sequence shown here is derived from an EMBL/GenBank/DDBJ whole genome shotgun (WGS) entry which is preliminary data.</text>
</comment>
<feature type="compositionally biased region" description="Basic and acidic residues" evidence="3">
    <location>
        <begin position="105"/>
        <end position="125"/>
    </location>
</feature>
<feature type="domain" description="SH3" evidence="4">
    <location>
        <begin position="220"/>
        <end position="292"/>
    </location>
</feature>
<dbReference type="PRINTS" id="PR01251">
    <property type="entry name" value="AMPHIPHYSIN"/>
</dbReference>
<proteinExistence type="predicted"/>
<dbReference type="AlphaFoldDB" id="A0A498MFC7"/>
<feature type="region of interest" description="Disordered" evidence="3">
    <location>
        <begin position="1"/>
        <end position="212"/>
    </location>
</feature>
<organism evidence="5 6">
    <name type="scientific">Labeo rohita</name>
    <name type="common">Indian major carp</name>
    <name type="synonym">Cyprinus rohita</name>
    <dbReference type="NCBI Taxonomy" id="84645"/>
    <lineage>
        <taxon>Eukaryota</taxon>
        <taxon>Metazoa</taxon>
        <taxon>Chordata</taxon>
        <taxon>Craniata</taxon>
        <taxon>Vertebrata</taxon>
        <taxon>Euteleostomi</taxon>
        <taxon>Actinopterygii</taxon>
        <taxon>Neopterygii</taxon>
        <taxon>Teleostei</taxon>
        <taxon>Ostariophysi</taxon>
        <taxon>Cypriniformes</taxon>
        <taxon>Cyprinidae</taxon>
        <taxon>Labeoninae</taxon>
        <taxon>Labeonini</taxon>
        <taxon>Labeo</taxon>
    </lineage>
</organism>
<evidence type="ECO:0000259" key="4">
    <source>
        <dbReference type="PROSITE" id="PS50002"/>
    </source>
</evidence>
<protein>
    <submittedName>
        <fullName evidence="5">Amphiphysin isoform X10</fullName>
    </submittedName>
</protein>
<feature type="compositionally biased region" description="Acidic residues" evidence="3">
    <location>
        <begin position="8"/>
        <end position="19"/>
    </location>
</feature>
<dbReference type="EMBL" id="QBIY01012726">
    <property type="protein sequence ID" value="RXN18072.1"/>
    <property type="molecule type" value="Genomic_DNA"/>
</dbReference>
<dbReference type="PROSITE" id="PS50002">
    <property type="entry name" value="SH3"/>
    <property type="match status" value="1"/>
</dbReference>
<dbReference type="PANTHER" id="PTHR46514:SF2">
    <property type="entry name" value="AMPHIPHYSIN"/>
    <property type="match status" value="1"/>
</dbReference>
<dbReference type="SMART" id="SM00326">
    <property type="entry name" value="SH3"/>
    <property type="match status" value="1"/>
</dbReference>
<sequence>MYIKSEAEAPEGDVAEGEGEAAPASEPEGGEGPVTTPPADTQPEEITASSPPAETATSTVESPVSAETEAAEQAEATFEDKESPIEETPTIDAKPEEEASSLEAKPGDEPDNVEPKPTDEPDKVDTQPGDVPDNIEHKPGDAPDNVEPQPGDETSKEGAANNGKAEEKMPIPSVVIEPASSNEGDDDRDGDITSPIATSGNGVIPECQTTKDISSGMPLGFLFKVETMHDFEAANPDELELKKGDIVLVVPTELSEDQDAGWLTGIRESDWEQRGTSAQKGLFPENFTQRLE</sequence>
<dbReference type="GO" id="GO:0048488">
    <property type="term" value="P:synaptic vesicle endocytosis"/>
    <property type="evidence" value="ECO:0007669"/>
    <property type="project" value="TreeGrafter"/>
</dbReference>